<dbReference type="Pfam" id="PF03808">
    <property type="entry name" value="Glyco_tran_WecG"/>
    <property type="match status" value="1"/>
</dbReference>
<dbReference type="InterPro" id="IPR004629">
    <property type="entry name" value="WecG_TagA_CpsF"/>
</dbReference>
<evidence type="ECO:0000256" key="2">
    <source>
        <dbReference type="ARBA" id="ARBA00022679"/>
    </source>
</evidence>
<dbReference type="CAZy" id="GT26">
    <property type="family name" value="Glycosyltransferase Family 26"/>
</dbReference>
<dbReference type="CDD" id="cd06533">
    <property type="entry name" value="Glyco_transf_WecG_TagA"/>
    <property type="match status" value="1"/>
</dbReference>
<dbReference type="KEGG" id="ter:Tery_3422"/>
<keyword evidence="1 3" id="KW-0328">Glycosyltransferase</keyword>
<accession>Q10Z06</accession>
<name>Q10Z06_TRIEI</name>
<evidence type="ECO:0000313" key="3">
    <source>
        <dbReference type="EMBL" id="ABG52518.1"/>
    </source>
</evidence>
<evidence type="ECO:0000256" key="1">
    <source>
        <dbReference type="ARBA" id="ARBA00022676"/>
    </source>
</evidence>
<dbReference type="STRING" id="203124.Tery_3422"/>
<gene>
    <name evidence="3" type="ordered locus">Tery_3422</name>
</gene>
<dbReference type="eggNOG" id="COG1922">
    <property type="taxonomic scope" value="Bacteria"/>
</dbReference>
<dbReference type="EMBL" id="CP000393">
    <property type="protein sequence ID" value="ABG52518.1"/>
    <property type="molecule type" value="Genomic_DNA"/>
</dbReference>
<dbReference type="EC" id="2.4.1.187" evidence="3"/>
<dbReference type="NCBIfam" id="TIGR00696">
    <property type="entry name" value="wecG_tagA_cpsF"/>
    <property type="match status" value="1"/>
</dbReference>
<dbReference type="GO" id="GO:0047244">
    <property type="term" value="F:N-acetylglucosaminyldiphosphoundecaprenol N-acetyl-beta-D-mannosaminyltransferase activity"/>
    <property type="evidence" value="ECO:0007669"/>
    <property type="project" value="UniProtKB-EC"/>
</dbReference>
<dbReference type="OrthoDB" id="9771846at2"/>
<dbReference type="PANTHER" id="PTHR34136">
    <property type="match status" value="1"/>
</dbReference>
<dbReference type="AlphaFoldDB" id="Q10Z06"/>
<organism evidence="3">
    <name type="scientific">Trichodesmium erythraeum (strain IMS101)</name>
    <dbReference type="NCBI Taxonomy" id="203124"/>
    <lineage>
        <taxon>Bacteria</taxon>
        <taxon>Bacillati</taxon>
        <taxon>Cyanobacteriota</taxon>
        <taxon>Cyanophyceae</taxon>
        <taxon>Oscillatoriophycideae</taxon>
        <taxon>Oscillatoriales</taxon>
        <taxon>Microcoleaceae</taxon>
        <taxon>Trichodesmium</taxon>
    </lineage>
</organism>
<reference evidence="3" key="1">
    <citation type="submission" date="2006-06" db="EMBL/GenBank/DDBJ databases">
        <title>Complete sequence of Trichodesmium erythraeum IMS101.</title>
        <authorList>
            <consortium name="US DOE Joint Genome Institute"/>
            <person name="Copeland A."/>
            <person name="Lucas S."/>
            <person name="Lapidus A."/>
            <person name="Barry K."/>
            <person name="Detter J.C."/>
            <person name="Glavina del Rio T."/>
            <person name="Hammon N."/>
            <person name="Israni S."/>
            <person name="Dalin E."/>
            <person name="Tice H."/>
            <person name="Pitluck S."/>
            <person name="Kiss H."/>
            <person name="Munk A.C."/>
            <person name="Brettin T."/>
            <person name="Bruce D."/>
            <person name="Han C."/>
            <person name="Tapia R."/>
            <person name="Gilna P."/>
            <person name="Schmutz J."/>
            <person name="Larimer F."/>
            <person name="Land M."/>
            <person name="Hauser L."/>
            <person name="Kyrpides N."/>
            <person name="Kim E."/>
            <person name="Richardson P."/>
        </authorList>
    </citation>
    <scope>NUCLEOTIDE SEQUENCE [LARGE SCALE GENOMIC DNA]</scope>
    <source>
        <strain evidence="3">IMS101</strain>
    </source>
</reference>
<keyword evidence="2 3" id="KW-0808">Transferase</keyword>
<proteinExistence type="predicted"/>
<dbReference type="RefSeq" id="WP_011612861.1">
    <property type="nucleotide sequence ID" value="NC_008312.1"/>
</dbReference>
<sequence>MTKKNFGSGLSPLSRNLVLGLPVHCLDDYSSCLLSRYEAGVGTHVVTLNAEMVMQSEKNYVLAQIIRQADLVVPDGAGVVLSLRLKGICVQRCPGIELAESILWQAPKQNLDNLVFFYGGKPGVAMKAAHIWQEKLPELSIACQHGYLSPAEERELLQTLAELQPRLIFVGLGAPRQELWIAENKHICPKAIWIGIGGSLDIWAGLKKRAPAWFSDNSLEWLYRLYQEPWRWRRMLALPQFVWKTLMDVNF</sequence>
<dbReference type="PANTHER" id="PTHR34136:SF1">
    <property type="entry name" value="UDP-N-ACETYL-D-MANNOSAMINURONIC ACID TRANSFERASE"/>
    <property type="match status" value="1"/>
</dbReference>
<dbReference type="HOGENOM" id="CLU_063203_3_1_3"/>
<protein>
    <submittedName>
        <fullName evidence="3">N-acetylmannosaminyltransferase</fullName>
        <ecNumber evidence="3">2.4.1.187</ecNumber>
    </submittedName>
</protein>